<protein>
    <submittedName>
        <fullName evidence="1">Uncharacterized protein</fullName>
    </submittedName>
</protein>
<reference evidence="1 2" key="1">
    <citation type="submission" date="2022-05" db="EMBL/GenBank/DDBJ databases">
        <authorList>
            <consortium name="Genoscope - CEA"/>
            <person name="William W."/>
        </authorList>
    </citation>
    <scope>NUCLEOTIDE SEQUENCE [LARGE SCALE GENOMIC DNA]</scope>
</reference>
<name>A0ABN8SQW0_9CNID</name>
<evidence type="ECO:0000313" key="2">
    <source>
        <dbReference type="Proteomes" id="UP001159427"/>
    </source>
</evidence>
<accession>A0ABN8SQW0</accession>
<evidence type="ECO:0000313" key="1">
    <source>
        <dbReference type="EMBL" id="CAH3193854.1"/>
    </source>
</evidence>
<keyword evidence="2" id="KW-1185">Reference proteome</keyword>
<organism evidence="1 2">
    <name type="scientific">Porites evermanni</name>
    <dbReference type="NCBI Taxonomy" id="104178"/>
    <lineage>
        <taxon>Eukaryota</taxon>
        <taxon>Metazoa</taxon>
        <taxon>Cnidaria</taxon>
        <taxon>Anthozoa</taxon>
        <taxon>Hexacorallia</taxon>
        <taxon>Scleractinia</taxon>
        <taxon>Fungiina</taxon>
        <taxon>Poritidae</taxon>
        <taxon>Porites</taxon>
    </lineage>
</organism>
<feature type="non-terminal residue" evidence="1">
    <location>
        <position position="318"/>
    </location>
</feature>
<proteinExistence type="predicted"/>
<sequence length="318" mass="35368">MVLAASSSPIAVDDTASSAFSFDQQLQLLKLQKDKLELELKVLTLSMPGMPSALDNNTLAHPSQPSHNKRNIHWPRDFVPSIQGEYNKIQLPEIVAGFLIMIKYYNKASKDATLAHLELLTIEAISCLWVSVRDFHKFIANMLSGVIWIGKILSLFRIRPPLFSTIHTRLHPLLPRLVDLFVISKMLMLLRNTINADLYLSALIFQCPTKAAVHIFPKQGFLADVYLDDFYGAEYPFLAASAFSQLSQLFHQLGLDSAPDRDSPPSTSMICPTVAFPLEVPTTSLMDLQAALTTCQAASFFTTKQLQSLLGKLSFLTA</sequence>
<gene>
    <name evidence="1" type="ORF">PEVE_00026655</name>
</gene>
<comment type="caution">
    <text evidence="1">The sequence shown here is derived from an EMBL/GenBank/DDBJ whole genome shotgun (WGS) entry which is preliminary data.</text>
</comment>
<dbReference type="Proteomes" id="UP001159427">
    <property type="component" value="Unassembled WGS sequence"/>
</dbReference>
<dbReference type="EMBL" id="CALNXI010003618">
    <property type="protein sequence ID" value="CAH3193854.1"/>
    <property type="molecule type" value="Genomic_DNA"/>
</dbReference>